<evidence type="ECO:0000256" key="2">
    <source>
        <dbReference type="SAM" id="Phobius"/>
    </source>
</evidence>
<feature type="region of interest" description="Disordered" evidence="1">
    <location>
        <begin position="66"/>
        <end position="122"/>
    </location>
</feature>
<feature type="non-terminal residue" evidence="3">
    <location>
        <position position="1"/>
    </location>
</feature>
<protein>
    <submittedName>
        <fullName evidence="3">Uncharacterized protein</fullName>
    </submittedName>
</protein>
<reference evidence="3" key="1">
    <citation type="submission" date="2015-09" db="EMBL/GenBank/DDBJ databases">
        <title>De novo assembly of Pectinophora gossypiella (Pink Bollworm) gut transcriptome.</title>
        <authorList>
            <person name="Tassone E.E."/>
        </authorList>
    </citation>
    <scope>NUCLEOTIDE SEQUENCE</scope>
</reference>
<evidence type="ECO:0000256" key="1">
    <source>
        <dbReference type="SAM" id="MobiDB-lite"/>
    </source>
</evidence>
<dbReference type="AlphaFoldDB" id="A0A1E1VZY2"/>
<name>A0A1E1VZY2_PECGO</name>
<evidence type="ECO:0000313" key="3">
    <source>
        <dbReference type="EMBL" id="JAT80244.1"/>
    </source>
</evidence>
<proteinExistence type="predicted"/>
<accession>A0A1E1VZY2</accession>
<feature type="transmembrane region" description="Helical" evidence="2">
    <location>
        <begin position="15"/>
        <end position="35"/>
    </location>
</feature>
<dbReference type="EMBL" id="GDQN01010810">
    <property type="protein sequence ID" value="JAT80244.1"/>
    <property type="molecule type" value="Transcribed_RNA"/>
</dbReference>
<feature type="compositionally biased region" description="Basic residues" evidence="1">
    <location>
        <begin position="69"/>
        <end position="80"/>
    </location>
</feature>
<gene>
    <name evidence="3" type="ORF">g.1483</name>
</gene>
<keyword evidence="2" id="KW-0812">Transmembrane</keyword>
<keyword evidence="2" id="KW-1133">Transmembrane helix</keyword>
<dbReference type="OrthoDB" id="6140287at2759"/>
<keyword evidence="2" id="KW-0472">Membrane</keyword>
<feature type="non-terminal residue" evidence="3">
    <location>
        <position position="122"/>
    </location>
</feature>
<organism evidence="3">
    <name type="scientific">Pectinophora gossypiella</name>
    <name type="common">Cotton pink bollworm</name>
    <name type="synonym">Depressaria gossypiella</name>
    <dbReference type="NCBI Taxonomy" id="13191"/>
    <lineage>
        <taxon>Eukaryota</taxon>
        <taxon>Metazoa</taxon>
        <taxon>Ecdysozoa</taxon>
        <taxon>Arthropoda</taxon>
        <taxon>Hexapoda</taxon>
        <taxon>Insecta</taxon>
        <taxon>Pterygota</taxon>
        <taxon>Neoptera</taxon>
        <taxon>Endopterygota</taxon>
        <taxon>Lepidoptera</taxon>
        <taxon>Glossata</taxon>
        <taxon>Ditrysia</taxon>
        <taxon>Gelechioidea</taxon>
        <taxon>Gelechiidae</taxon>
        <taxon>Apatetrinae</taxon>
        <taxon>Pectinophora</taxon>
    </lineage>
</organism>
<sequence>FRVNRFKSSISNLKLFFSLLFLYVPELSTSFFFRARQRAYAPLKMPKRSAQEKLDSYKRKIRKIEEREKRKKETSRRRIRRLLDSSEDENNEDTNYMESRDATEPQMGLLTPQDEVMAAPVS</sequence>